<dbReference type="Pfam" id="PF14342">
    <property type="entry name" value="DUF4396"/>
    <property type="match status" value="1"/>
</dbReference>
<protein>
    <submittedName>
        <fullName evidence="3">DUF4396 domain-containing protein</fullName>
    </submittedName>
</protein>
<sequence>MNDKQHDHSHNGDSPSRFKTTTHATAHCLLGCSIGEVLGLAIGVTLGIGLWFTLSLAVTLAFVFGMGLAVLPLMRGHGMSFKRALATIWLGEAVSIAVMEIAMNAIDYALGGMSAMSIAEPVFWYSLLAAIPAGFIAAWPVNWWLIGKNLRPGH</sequence>
<evidence type="ECO:0000256" key="1">
    <source>
        <dbReference type="SAM" id="Phobius"/>
    </source>
</evidence>
<dbReference type="InterPro" id="IPR025509">
    <property type="entry name" value="DUF4396"/>
</dbReference>
<feature type="transmembrane region" description="Helical" evidence="1">
    <location>
        <begin position="50"/>
        <end position="74"/>
    </location>
</feature>
<dbReference type="EMBL" id="JAAGSC010000039">
    <property type="protein sequence ID" value="NDY95255.1"/>
    <property type="molecule type" value="Genomic_DNA"/>
</dbReference>
<dbReference type="RefSeq" id="WP_164210658.1">
    <property type="nucleotide sequence ID" value="NZ_JAAGSC010000039.1"/>
</dbReference>
<keyword evidence="1" id="KW-1133">Transmembrane helix</keyword>
<feature type="transmembrane region" description="Helical" evidence="1">
    <location>
        <begin position="122"/>
        <end position="146"/>
    </location>
</feature>
<feature type="transmembrane region" description="Helical" evidence="1">
    <location>
        <begin position="24"/>
        <end position="44"/>
    </location>
</feature>
<evidence type="ECO:0000259" key="2">
    <source>
        <dbReference type="Pfam" id="PF14342"/>
    </source>
</evidence>
<reference evidence="3 4" key="1">
    <citation type="submission" date="2020-02" db="EMBL/GenBank/DDBJ databases">
        <authorList>
            <person name="Zhang X.-Y."/>
        </authorList>
    </citation>
    <scope>NUCLEOTIDE SEQUENCE [LARGE SCALE GENOMIC DNA]</scope>
    <source>
        <strain evidence="3 4">C33</strain>
    </source>
</reference>
<keyword evidence="4" id="KW-1185">Reference proteome</keyword>
<comment type="caution">
    <text evidence="3">The sequence shown here is derived from an EMBL/GenBank/DDBJ whole genome shotgun (WGS) entry which is preliminary data.</text>
</comment>
<organism evidence="3 4">
    <name type="scientific">Wenzhouxiangella limi</name>
    <dbReference type="NCBI Taxonomy" id="2707351"/>
    <lineage>
        <taxon>Bacteria</taxon>
        <taxon>Pseudomonadati</taxon>
        <taxon>Pseudomonadota</taxon>
        <taxon>Gammaproteobacteria</taxon>
        <taxon>Chromatiales</taxon>
        <taxon>Wenzhouxiangellaceae</taxon>
        <taxon>Wenzhouxiangella</taxon>
    </lineage>
</organism>
<proteinExistence type="predicted"/>
<accession>A0A845V5K8</accession>
<gene>
    <name evidence="3" type="ORF">G3I74_05875</name>
</gene>
<keyword evidence="1" id="KW-0472">Membrane</keyword>
<evidence type="ECO:0000313" key="4">
    <source>
        <dbReference type="Proteomes" id="UP000484885"/>
    </source>
</evidence>
<keyword evidence="1" id="KW-0812">Transmembrane</keyword>
<feature type="transmembrane region" description="Helical" evidence="1">
    <location>
        <begin position="86"/>
        <end position="110"/>
    </location>
</feature>
<name>A0A845V5K8_9GAMM</name>
<dbReference type="Proteomes" id="UP000484885">
    <property type="component" value="Unassembled WGS sequence"/>
</dbReference>
<feature type="domain" description="DUF4396" evidence="2">
    <location>
        <begin position="19"/>
        <end position="149"/>
    </location>
</feature>
<dbReference type="AlphaFoldDB" id="A0A845V5K8"/>
<evidence type="ECO:0000313" key="3">
    <source>
        <dbReference type="EMBL" id="NDY95255.1"/>
    </source>
</evidence>